<dbReference type="NCBIfam" id="TIGR00045">
    <property type="entry name" value="glycerate kinase"/>
    <property type="match status" value="1"/>
</dbReference>
<proteinExistence type="inferred from homology"/>
<evidence type="ECO:0000256" key="1">
    <source>
        <dbReference type="ARBA" id="ARBA00006284"/>
    </source>
</evidence>
<reference evidence="4" key="1">
    <citation type="journal article" date="2015" name="Nature">
        <title>Complex archaea that bridge the gap between prokaryotes and eukaryotes.</title>
        <authorList>
            <person name="Spang A."/>
            <person name="Saw J.H."/>
            <person name="Jorgensen S.L."/>
            <person name="Zaremba-Niedzwiedzka K."/>
            <person name="Martijn J."/>
            <person name="Lind A.E."/>
            <person name="van Eijk R."/>
            <person name="Schleper C."/>
            <person name="Guy L."/>
            <person name="Ettema T.J."/>
        </authorList>
    </citation>
    <scope>NUCLEOTIDE SEQUENCE</scope>
</reference>
<dbReference type="SUPFAM" id="SSF110738">
    <property type="entry name" value="Glycerate kinase I"/>
    <property type="match status" value="1"/>
</dbReference>
<evidence type="ECO:0000313" key="4">
    <source>
        <dbReference type="EMBL" id="KKN10634.1"/>
    </source>
</evidence>
<dbReference type="InterPro" id="IPR036129">
    <property type="entry name" value="Glycerate_kinase_sf"/>
</dbReference>
<keyword evidence="2" id="KW-0808">Transferase</keyword>
<keyword evidence="3" id="KW-0418">Kinase</keyword>
<dbReference type="EMBL" id="LAZR01004226">
    <property type="protein sequence ID" value="KKN10634.1"/>
    <property type="molecule type" value="Genomic_DNA"/>
</dbReference>
<organism evidence="4">
    <name type="scientific">marine sediment metagenome</name>
    <dbReference type="NCBI Taxonomy" id="412755"/>
    <lineage>
        <taxon>unclassified sequences</taxon>
        <taxon>metagenomes</taxon>
        <taxon>ecological metagenomes</taxon>
    </lineage>
</organism>
<dbReference type="AlphaFoldDB" id="A0A0F9MY71"/>
<evidence type="ECO:0000256" key="3">
    <source>
        <dbReference type="ARBA" id="ARBA00022777"/>
    </source>
</evidence>
<dbReference type="InterPro" id="IPR004381">
    <property type="entry name" value="Glycerate_kinase"/>
</dbReference>
<gene>
    <name evidence="4" type="ORF">LCGC14_1034610</name>
</gene>
<protein>
    <recommendedName>
        <fullName evidence="5">Glycerate kinase</fullName>
    </recommendedName>
</protein>
<dbReference type="GO" id="GO:0031388">
    <property type="term" value="P:organic acid phosphorylation"/>
    <property type="evidence" value="ECO:0007669"/>
    <property type="project" value="InterPro"/>
</dbReference>
<dbReference type="Pfam" id="PF02595">
    <property type="entry name" value="Gly_kinase"/>
    <property type="match status" value="1"/>
</dbReference>
<evidence type="ECO:0008006" key="5">
    <source>
        <dbReference type="Google" id="ProtNLM"/>
    </source>
</evidence>
<dbReference type="Gene3D" id="3.40.50.10350">
    <property type="entry name" value="Glycerate kinase, domain 1"/>
    <property type="match status" value="1"/>
</dbReference>
<sequence length="378" mass="39642">MRVLVAPDSFKECLSSKEVATAISKGIKNAIPDAEVFEVPISDGGEGVLEAVMQGAEMELVSVTVMDPLLRPIASTYGILKNTNTAVVEMAKASGLELLTEQEKNPLLTSTYGTGQLIKHALDSGCRKIVIGIGGSATNDGGAGMVRALGGKFLDVEGNELKDGGGNLGNLAHIDLLNFDSRIDECEIQVACDVSNPLTGKNGASFIYGKQKGGSITDLEVLDENLSHYASIIKKDLGVDVLTIPGTGAAGGTGAGLLAFMNAALVNGIELILKTIGIETYLKKVDLVITGEGKIDEQTLNGKSILGIATMAKLHYVPVIVLTGKIGDKIEHIYGVGVTAIFSIVNRPMQLSEAINEAPLLIEQCAMNVMATMQCNKK</sequence>
<dbReference type="InterPro" id="IPR018193">
    <property type="entry name" value="Glyc_kinase_flavodox-like_fold"/>
</dbReference>
<dbReference type="GO" id="GO:0008887">
    <property type="term" value="F:glycerate kinase activity"/>
    <property type="evidence" value="ECO:0007669"/>
    <property type="project" value="InterPro"/>
</dbReference>
<dbReference type="InterPro" id="IPR018197">
    <property type="entry name" value="Glycerate_kinase_RE-like"/>
</dbReference>
<dbReference type="PANTHER" id="PTHR21599">
    <property type="entry name" value="GLYCERATE KINASE"/>
    <property type="match status" value="1"/>
</dbReference>
<comment type="similarity">
    <text evidence="1">Belongs to the glycerate kinase type-1 family.</text>
</comment>
<name>A0A0F9MY71_9ZZZZ</name>
<dbReference type="PANTHER" id="PTHR21599:SF0">
    <property type="entry name" value="GLYCERATE KINASE"/>
    <property type="match status" value="1"/>
</dbReference>
<comment type="caution">
    <text evidence="4">The sequence shown here is derived from an EMBL/GenBank/DDBJ whole genome shotgun (WGS) entry which is preliminary data.</text>
</comment>
<dbReference type="Gene3D" id="3.90.1510.10">
    <property type="entry name" value="Glycerate kinase, domain 2"/>
    <property type="match status" value="1"/>
</dbReference>
<accession>A0A0F9MY71</accession>
<dbReference type="PIRSF" id="PIRSF006078">
    <property type="entry name" value="GlxK"/>
    <property type="match status" value="1"/>
</dbReference>
<evidence type="ECO:0000256" key="2">
    <source>
        <dbReference type="ARBA" id="ARBA00022679"/>
    </source>
</evidence>